<keyword evidence="2" id="KW-1185">Reference proteome</keyword>
<dbReference type="EMBL" id="CAICTM010000288">
    <property type="protein sequence ID" value="CAB9507012.1"/>
    <property type="molecule type" value="Genomic_DNA"/>
</dbReference>
<dbReference type="InterPro" id="IPR011990">
    <property type="entry name" value="TPR-like_helical_dom_sf"/>
</dbReference>
<accession>A0A9N8HBR5</accession>
<name>A0A9N8HBR5_9STRA</name>
<dbReference type="Proteomes" id="UP001153069">
    <property type="component" value="Unassembled WGS sequence"/>
</dbReference>
<evidence type="ECO:0000313" key="1">
    <source>
        <dbReference type="EMBL" id="CAB9507012.1"/>
    </source>
</evidence>
<dbReference type="Gene3D" id="1.25.40.10">
    <property type="entry name" value="Tetratricopeptide repeat domain"/>
    <property type="match status" value="1"/>
</dbReference>
<dbReference type="AlphaFoldDB" id="A0A9N8HBR5"/>
<organism evidence="1 2">
    <name type="scientific">Seminavis robusta</name>
    <dbReference type="NCBI Taxonomy" id="568900"/>
    <lineage>
        <taxon>Eukaryota</taxon>
        <taxon>Sar</taxon>
        <taxon>Stramenopiles</taxon>
        <taxon>Ochrophyta</taxon>
        <taxon>Bacillariophyta</taxon>
        <taxon>Bacillariophyceae</taxon>
        <taxon>Bacillariophycidae</taxon>
        <taxon>Naviculales</taxon>
        <taxon>Naviculaceae</taxon>
        <taxon>Seminavis</taxon>
    </lineage>
</organism>
<reference evidence="1" key="1">
    <citation type="submission" date="2020-06" db="EMBL/GenBank/DDBJ databases">
        <authorList>
            <consortium name="Plant Systems Biology data submission"/>
        </authorList>
    </citation>
    <scope>NUCLEOTIDE SEQUENCE</scope>
    <source>
        <strain evidence="1">D6</strain>
    </source>
</reference>
<dbReference type="PRINTS" id="PR00381">
    <property type="entry name" value="KINESINLIGHT"/>
</dbReference>
<evidence type="ECO:0000313" key="2">
    <source>
        <dbReference type="Proteomes" id="UP001153069"/>
    </source>
</evidence>
<protein>
    <submittedName>
        <fullName evidence="1">Uncharacterized protein</fullName>
    </submittedName>
</protein>
<dbReference type="OrthoDB" id="43002at2759"/>
<dbReference type="Pfam" id="PF13374">
    <property type="entry name" value="TPR_10"/>
    <property type="match status" value="1"/>
</dbReference>
<sequence>MAYLYFQSGELLAAEATFRDALDIYRAVWSSDADRDSCMAQLTDCLCNIGSIENKRKSSNGGVMGSDHPRVIATLDNLAFSYSKNRDYTAALSCYKEMQAAQVSHYNIFSEACCETLRKQNLMYEKLKNLNGAMETTQEALLLQKTMLPPDSPVVIQTKEMLESIQKKMGRQSSSRNLRHI</sequence>
<dbReference type="SUPFAM" id="SSF48452">
    <property type="entry name" value="TPR-like"/>
    <property type="match status" value="1"/>
</dbReference>
<proteinExistence type="predicted"/>
<gene>
    <name evidence="1" type="ORF">SEMRO_289_G108930.1</name>
</gene>
<comment type="caution">
    <text evidence="1">The sequence shown here is derived from an EMBL/GenBank/DDBJ whole genome shotgun (WGS) entry which is preliminary data.</text>
</comment>